<evidence type="ECO:0000313" key="6">
    <source>
        <dbReference type="Proteomes" id="UP000887575"/>
    </source>
</evidence>
<evidence type="ECO:0000256" key="2">
    <source>
        <dbReference type="ARBA" id="ARBA00023125"/>
    </source>
</evidence>
<dbReference type="InterPro" id="IPR000418">
    <property type="entry name" value="Ets_dom"/>
</dbReference>
<keyword evidence="3" id="KW-0539">Nucleus</keyword>
<accession>A0AAF3FP98</accession>
<dbReference type="GO" id="GO:0030154">
    <property type="term" value="P:cell differentiation"/>
    <property type="evidence" value="ECO:0007669"/>
    <property type="project" value="TreeGrafter"/>
</dbReference>
<dbReference type="SMART" id="SM00413">
    <property type="entry name" value="ETS"/>
    <property type="match status" value="1"/>
</dbReference>
<feature type="domain" description="ETS" evidence="4">
    <location>
        <begin position="354"/>
        <end position="437"/>
    </location>
</feature>
<reference evidence="7" key="1">
    <citation type="submission" date="2024-02" db="UniProtKB">
        <authorList>
            <consortium name="WormBaseParasite"/>
        </authorList>
    </citation>
    <scope>IDENTIFICATION</scope>
</reference>
<evidence type="ECO:0000259" key="5">
    <source>
        <dbReference type="PROSITE" id="PS51433"/>
    </source>
</evidence>
<dbReference type="InterPro" id="IPR036390">
    <property type="entry name" value="WH_DNA-bd_sf"/>
</dbReference>
<dbReference type="PROSITE" id="PS00346">
    <property type="entry name" value="ETS_DOMAIN_2"/>
    <property type="match status" value="1"/>
</dbReference>
<organism evidence="6 7">
    <name type="scientific">Mesorhabditis belari</name>
    <dbReference type="NCBI Taxonomy" id="2138241"/>
    <lineage>
        <taxon>Eukaryota</taxon>
        <taxon>Metazoa</taxon>
        <taxon>Ecdysozoa</taxon>
        <taxon>Nematoda</taxon>
        <taxon>Chromadorea</taxon>
        <taxon>Rhabditida</taxon>
        <taxon>Rhabditina</taxon>
        <taxon>Rhabditomorpha</taxon>
        <taxon>Rhabditoidea</taxon>
        <taxon>Rhabditidae</taxon>
        <taxon>Mesorhabditinae</taxon>
        <taxon>Mesorhabditis</taxon>
    </lineage>
</organism>
<dbReference type="Pfam" id="PF00178">
    <property type="entry name" value="Ets"/>
    <property type="match status" value="1"/>
</dbReference>
<dbReference type="SUPFAM" id="SSF46785">
    <property type="entry name" value="Winged helix' DNA-binding domain"/>
    <property type="match status" value="1"/>
</dbReference>
<evidence type="ECO:0000313" key="7">
    <source>
        <dbReference type="WBParaSite" id="MBELARI_LOCUS8920"/>
    </source>
</evidence>
<dbReference type="PANTHER" id="PTHR11849:SF182">
    <property type="entry name" value="SAM POINTED DOMAIN-CONTAINING ETS TRANSCRIPTION FACTOR"/>
    <property type="match status" value="1"/>
</dbReference>
<sequence>MSNYFPRFEDSCCEFPWAMSPSNTSERLDDDFRSDIKSEGLSTPPMCTTPDLAYSNPVPTASLADAAASLQSAFCKRPMQRSSLEANFQPTQVKQEVFEVEAHRLNNNNAYPYAHTMQNMEPIGEAAEGVDSQQIDIYRDLILRHLIQDISTTCARLGLPTDASHWTGEHSWKWIGEMCEQFNLPLPQKSTVTGRALLQMNQRDFESFAPHAGDTLYAQLQLWKTAFETYQQHQNNSCGGSFGMTAAESSGPKDWPSSSKSQVSRNFQLFPGVEQMSGFYNEPFQSPTMQDQLNNVFFGNGLHSPTNSDLSSPGSICDEELDGVLNIGPMSAMGGSMGEGQQSGSIPFRPSGTVHLWHFIRELLDQPKLYSHCVRWVDRDEGTFKIESSHALARIWGQRKNRSQMNYDKLSRSLRQYYKKGIIQKPEKKQRLVYKFLPPYNL</sequence>
<dbReference type="InterPro" id="IPR003118">
    <property type="entry name" value="Pointed_dom"/>
</dbReference>
<dbReference type="Pfam" id="PF02198">
    <property type="entry name" value="SAM_PNT"/>
    <property type="match status" value="1"/>
</dbReference>
<dbReference type="GO" id="GO:0005634">
    <property type="term" value="C:nucleus"/>
    <property type="evidence" value="ECO:0007669"/>
    <property type="project" value="UniProtKB-SubCell"/>
</dbReference>
<keyword evidence="2 3" id="KW-0238">DNA-binding</keyword>
<evidence type="ECO:0000259" key="4">
    <source>
        <dbReference type="PROSITE" id="PS50061"/>
    </source>
</evidence>
<evidence type="ECO:0000256" key="1">
    <source>
        <dbReference type="ARBA" id="ARBA00005562"/>
    </source>
</evidence>
<dbReference type="SUPFAM" id="SSF47769">
    <property type="entry name" value="SAM/Pointed domain"/>
    <property type="match status" value="1"/>
</dbReference>
<protein>
    <submittedName>
        <fullName evidence="7">Uncharacterized protein</fullName>
    </submittedName>
</protein>
<dbReference type="SMART" id="SM00251">
    <property type="entry name" value="SAM_PNT"/>
    <property type="match status" value="1"/>
</dbReference>
<dbReference type="InterPro" id="IPR013761">
    <property type="entry name" value="SAM/pointed_sf"/>
</dbReference>
<dbReference type="WBParaSite" id="MBELARI_LOCUS8920">
    <property type="protein sequence ID" value="MBELARI_LOCUS8920"/>
    <property type="gene ID" value="MBELARI_LOCUS8920"/>
</dbReference>
<dbReference type="FunFam" id="1.10.10.10:FF:000996">
    <property type="entry name" value="Predicted protein"/>
    <property type="match status" value="1"/>
</dbReference>
<dbReference type="PANTHER" id="PTHR11849">
    <property type="entry name" value="ETS"/>
    <property type="match status" value="1"/>
</dbReference>
<dbReference type="GO" id="GO:0000981">
    <property type="term" value="F:DNA-binding transcription factor activity, RNA polymerase II-specific"/>
    <property type="evidence" value="ECO:0007669"/>
    <property type="project" value="TreeGrafter"/>
</dbReference>
<dbReference type="GO" id="GO:0043565">
    <property type="term" value="F:sequence-specific DNA binding"/>
    <property type="evidence" value="ECO:0007669"/>
    <property type="project" value="InterPro"/>
</dbReference>
<comment type="subcellular location">
    <subcellularLocation>
        <location evidence="3">Nucleus</location>
    </subcellularLocation>
</comment>
<dbReference type="AlphaFoldDB" id="A0AAF3FP98"/>
<keyword evidence="6" id="KW-1185">Reference proteome</keyword>
<dbReference type="Gene3D" id="1.10.150.50">
    <property type="entry name" value="Transcription Factor, Ets-1"/>
    <property type="match status" value="1"/>
</dbReference>
<proteinExistence type="inferred from homology"/>
<feature type="domain" description="PNT" evidence="5">
    <location>
        <begin position="145"/>
        <end position="227"/>
    </location>
</feature>
<dbReference type="Proteomes" id="UP000887575">
    <property type="component" value="Unassembled WGS sequence"/>
</dbReference>
<dbReference type="PROSITE" id="PS51433">
    <property type="entry name" value="PNT"/>
    <property type="match status" value="1"/>
</dbReference>
<comment type="similarity">
    <text evidence="1 3">Belongs to the ETS family.</text>
</comment>
<dbReference type="InterPro" id="IPR036388">
    <property type="entry name" value="WH-like_DNA-bd_sf"/>
</dbReference>
<dbReference type="PROSITE" id="PS50061">
    <property type="entry name" value="ETS_DOMAIN_3"/>
    <property type="match status" value="1"/>
</dbReference>
<dbReference type="InterPro" id="IPR046328">
    <property type="entry name" value="ETS_fam"/>
</dbReference>
<dbReference type="Gene3D" id="1.10.10.10">
    <property type="entry name" value="Winged helix-like DNA-binding domain superfamily/Winged helix DNA-binding domain"/>
    <property type="match status" value="1"/>
</dbReference>
<dbReference type="PRINTS" id="PR00454">
    <property type="entry name" value="ETSDOMAIN"/>
</dbReference>
<name>A0AAF3FP98_9BILA</name>
<evidence type="ECO:0000256" key="3">
    <source>
        <dbReference type="RuleBase" id="RU004019"/>
    </source>
</evidence>